<sequence length="315" mass="35711">MDQDDYLQAIVVGCDFTDDLRQITPQPFQTKILNIPILMYTIEFLAFNGVQEIIVHTGTSNGKTPVFLQKCRKIFGSKVKIIPFEGVDCTCTVDVLRRAQEELLLKKDFLLVPGCLISNIDIKDLVVRFKKRKKKDPRNILEIIAKRSPTTNISPYQNSESARPLIGVNKKTRELVYFEEDYQNSTAKLGPPLSVFKDHPSLKIYSNLTDVNIYICSIDIFSIFEIDSRTMNDVINVALGNAEIQTAKITVTVFEKGYAATVNLPLFNAYKRLDGLANEMAFPIVPEMNSLSDTTLRYYRSFSYREGNVVPGKKN</sequence>
<dbReference type="SUPFAM" id="SSF53448">
    <property type="entry name" value="Nucleotide-diphospho-sugar transferases"/>
    <property type="match status" value="1"/>
</dbReference>
<keyword evidence="1" id="KW-0648">Protein biosynthesis</keyword>
<dbReference type="GO" id="GO:0005085">
    <property type="term" value="F:guanyl-nucleotide exchange factor activity"/>
    <property type="evidence" value="ECO:0007669"/>
    <property type="project" value="TreeGrafter"/>
</dbReference>
<name>A0AAV7ZDU7_9EUKA</name>
<gene>
    <name evidence="1" type="ORF">M0812_17734</name>
</gene>
<protein>
    <submittedName>
        <fullName evidence="1">Translation initiation factor eif-2b subunit epsilon</fullName>
    </submittedName>
</protein>
<dbReference type="InterPro" id="IPR051956">
    <property type="entry name" value="eIF2B_epsilon"/>
</dbReference>
<dbReference type="GO" id="GO:0031369">
    <property type="term" value="F:translation initiation factor binding"/>
    <property type="evidence" value="ECO:0007669"/>
    <property type="project" value="TreeGrafter"/>
</dbReference>
<dbReference type="PANTHER" id="PTHR45887">
    <property type="entry name" value="TRANSLATION INITIATION FACTOR EIF-2B SUBUNIT EPSILON"/>
    <property type="match status" value="1"/>
</dbReference>
<keyword evidence="1" id="KW-0396">Initiation factor</keyword>
<proteinExistence type="predicted"/>
<reference evidence="1" key="1">
    <citation type="submission" date="2022-08" db="EMBL/GenBank/DDBJ databases">
        <title>Novel sulphate-reducing endosymbionts in the free-living metamonad Anaeramoeba.</title>
        <authorList>
            <person name="Jerlstrom-Hultqvist J."/>
            <person name="Cepicka I."/>
            <person name="Gallot-Lavallee L."/>
            <person name="Salas-Leiva D."/>
            <person name="Curtis B.A."/>
            <person name="Zahonova K."/>
            <person name="Pipaliya S."/>
            <person name="Dacks J."/>
            <person name="Roger A.J."/>
        </authorList>
    </citation>
    <scope>NUCLEOTIDE SEQUENCE</scope>
    <source>
        <strain evidence="1">Busselton2</strain>
    </source>
</reference>
<dbReference type="EMBL" id="JANTQA010000033">
    <property type="protein sequence ID" value="KAJ3438542.1"/>
    <property type="molecule type" value="Genomic_DNA"/>
</dbReference>
<dbReference type="Gene3D" id="3.90.550.10">
    <property type="entry name" value="Spore Coat Polysaccharide Biosynthesis Protein SpsA, Chain A"/>
    <property type="match status" value="1"/>
</dbReference>
<comment type="caution">
    <text evidence="1">The sequence shown here is derived from an EMBL/GenBank/DDBJ whole genome shotgun (WGS) entry which is preliminary data.</text>
</comment>
<accession>A0AAV7ZDU7</accession>
<evidence type="ECO:0000313" key="1">
    <source>
        <dbReference type="EMBL" id="KAJ3438542.1"/>
    </source>
</evidence>
<dbReference type="PANTHER" id="PTHR45887:SF1">
    <property type="entry name" value="TRANSLATION INITIATION FACTOR EIF-2B SUBUNIT EPSILON"/>
    <property type="match status" value="1"/>
</dbReference>
<organism evidence="1 2">
    <name type="scientific">Anaeramoeba flamelloides</name>
    <dbReference type="NCBI Taxonomy" id="1746091"/>
    <lineage>
        <taxon>Eukaryota</taxon>
        <taxon>Metamonada</taxon>
        <taxon>Anaeramoebidae</taxon>
        <taxon>Anaeramoeba</taxon>
    </lineage>
</organism>
<dbReference type="Proteomes" id="UP001146793">
    <property type="component" value="Unassembled WGS sequence"/>
</dbReference>
<dbReference type="GO" id="GO:0005851">
    <property type="term" value="C:eukaryotic translation initiation factor 2B complex"/>
    <property type="evidence" value="ECO:0007669"/>
    <property type="project" value="TreeGrafter"/>
</dbReference>
<evidence type="ECO:0000313" key="2">
    <source>
        <dbReference type="Proteomes" id="UP001146793"/>
    </source>
</evidence>
<dbReference type="GO" id="GO:0003743">
    <property type="term" value="F:translation initiation factor activity"/>
    <property type="evidence" value="ECO:0007669"/>
    <property type="project" value="UniProtKB-KW"/>
</dbReference>
<dbReference type="AlphaFoldDB" id="A0AAV7ZDU7"/>
<dbReference type="InterPro" id="IPR029044">
    <property type="entry name" value="Nucleotide-diphossugar_trans"/>
</dbReference>